<dbReference type="Proteomes" id="UP000326178">
    <property type="component" value="Chromosome"/>
</dbReference>
<gene>
    <name evidence="1" type="ORF">CP967_17745</name>
</gene>
<dbReference type="AlphaFoldDB" id="A0A5J6FKB5"/>
<keyword evidence="2" id="KW-1185">Reference proteome</keyword>
<accession>A0A5J6FKB5</accession>
<reference evidence="1 2" key="1">
    <citation type="submission" date="2017-09" db="EMBL/GenBank/DDBJ databases">
        <authorList>
            <person name="Lee N."/>
            <person name="Cho B.-K."/>
        </authorList>
    </citation>
    <scope>NUCLEOTIDE SEQUENCE [LARGE SCALE GENOMIC DNA]</scope>
    <source>
        <strain evidence="1 2">ATCC 12769</strain>
    </source>
</reference>
<dbReference type="OrthoDB" id="4331723at2"/>
<sequence length="75" mass="7686">MADAVEEAEKVSADLRDALSAAGVKLPSLGLDAVSWAGTAPFVLVELGRCNVDTARKLAAALRLGTGVHRPDAEA</sequence>
<dbReference type="KEGG" id="snk:CP967_17745"/>
<evidence type="ECO:0000313" key="2">
    <source>
        <dbReference type="Proteomes" id="UP000326178"/>
    </source>
</evidence>
<name>A0A5J6FKB5_9ACTN</name>
<protein>
    <submittedName>
        <fullName evidence="1">Uncharacterized protein</fullName>
    </submittedName>
</protein>
<evidence type="ECO:0000313" key="1">
    <source>
        <dbReference type="EMBL" id="QEU76613.1"/>
    </source>
</evidence>
<organism evidence="1 2">
    <name type="scientific">Streptomyces nitrosporeus</name>
    <dbReference type="NCBI Taxonomy" id="28894"/>
    <lineage>
        <taxon>Bacteria</taxon>
        <taxon>Bacillati</taxon>
        <taxon>Actinomycetota</taxon>
        <taxon>Actinomycetes</taxon>
        <taxon>Kitasatosporales</taxon>
        <taxon>Streptomycetaceae</taxon>
        <taxon>Streptomyces</taxon>
    </lineage>
</organism>
<proteinExistence type="predicted"/>
<dbReference type="EMBL" id="CP023702">
    <property type="protein sequence ID" value="QEU76613.1"/>
    <property type="molecule type" value="Genomic_DNA"/>
</dbReference>